<keyword evidence="11 17" id="KW-0133">Cell shape</keyword>
<dbReference type="Proteomes" id="UP001529275">
    <property type="component" value="Unassembled WGS sequence"/>
</dbReference>
<evidence type="ECO:0000256" key="3">
    <source>
        <dbReference type="ARBA" id="ARBA00004752"/>
    </source>
</evidence>
<keyword evidence="8 17" id="KW-0436">Ligase</keyword>
<keyword evidence="17 18" id="KW-0132">Cell division</keyword>
<evidence type="ECO:0000256" key="1">
    <source>
        <dbReference type="ARBA" id="ARBA00002734"/>
    </source>
</evidence>
<dbReference type="GO" id="GO:0008764">
    <property type="term" value="F:UDP-N-acetylmuramoylalanine-D-glutamate ligase activity"/>
    <property type="evidence" value="ECO:0007669"/>
    <property type="project" value="UniProtKB-EC"/>
</dbReference>
<comment type="pathway">
    <text evidence="3 17 18">Cell wall biogenesis; peptidoglycan biosynthesis.</text>
</comment>
<evidence type="ECO:0000256" key="8">
    <source>
        <dbReference type="ARBA" id="ARBA00022598"/>
    </source>
</evidence>
<dbReference type="InterPro" id="IPR036565">
    <property type="entry name" value="Mur-like_cat_sf"/>
</dbReference>
<evidence type="ECO:0000259" key="19">
    <source>
        <dbReference type="Pfam" id="PF02875"/>
    </source>
</evidence>
<comment type="caution">
    <text evidence="21">The sequence shown here is derived from an EMBL/GenBank/DDBJ whole genome shotgun (WGS) entry which is preliminary data.</text>
</comment>
<evidence type="ECO:0000256" key="10">
    <source>
        <dbReference type="ARBA" id="ARBA00022840"/>
    </source>
</evidence>
<comment type="subcellular location">
    <subcellularLocation>
        <location evidence="2 17 18">Cytoplasm</location>
    </subcellularLocation>
</comment>
<gene>
    <name evidence="17 21" type="primary">murD</name>
    <name evidence="21" type="ORF">QUV98_09880</name>
</gene>
<sequence>MLNGKKVLVLGLAKSGQAAVELLTALHATITVNEYASREKIACYDEYVHRGIEMITGGHPQELFERDFDFVVKNPGINYHKPFVLRLKERGIPVYTEIELAYQVAKMQNYIAITGTNGKTTTVTLIDEILKHAHHLSCLAGNVGIPYSSCVLDNDLLHRDGYDVVLEMSNFQLLDIEKFHPHISTIINLTPDHLDYMASLDEYYASKTRIYMNQDKQDYFIENLDDEILQSYLRKYPVLAQRVTFSLTKPADCMIQNQAIYYKGNHVIDLDEIKIVGDHNIQNMMIAIIACALSHVSLSDIHDTLASFQGVEHRIEFVREYHGVKYYNDSKATNTDAAIIALKAFKQPVILLMGGHEKGLDLTEMSSYASKISTLICFGEAKERFAREMHIDNTIVVEHMKDAVLKAQQIAHEGDVVLLSPSTSSYDEFSGYEERGRVFKKIVHEFCE</sequence>
<comment type="similarity">
    <text evidence="4 17">Belongs to the MurCDEF family.</text>
</comment>
<dbReference type="EMBL" id="JAUDCK010000043">
    <property type="protein sequence ID" value="MDM8196623.1"/>
    <property type="molecule type" value="Genomic_DNA"/>
</dbReference>
<evidence type="ECO:0000256" key="15">
    <source>
        <dbReference type="ARBA" id="ARBA00032324"/>
    </source>
</evidence>
<feature type="domain" description="Mur ligase central" evidence="20">
    <location>
        <begin position="113"/>
        <end position="290"/>
    </location>
</feature>
<comment type="function">
    <text evidence="1 17 18">Cell wall formation. Catalyzes the addition of glutamate to the nucleotide precursor UDP-N-acetylmuramoyl-L-alanine (UMA).</text>
</comment>
<evidence type="ECO:0000256" key="2">
    <source>
        <dbReference type="ARBA" id="ARBA00004496"/>
    </source>
</evidence>
<protein>
    <recommendedName>
        <fullName evidence="6 17">UDP-N-acetylmuramoylalanine--D-glutamate ligase</fullName>
        <ecNumber evidence="5 17">6.3.2.9</ecNumber>
    </recommendedName>
    <alternativeName>
        <fullName evidence="15 17">D-glutamic acid-adding enzyme</fullName>
    </alternativeName>
    <alternativeName>
        <fullName evidence="14 17">UDP-N-acetylmuramoyl-L-alanyl-D-glutamate synthetase</fullName>
    </alternativeName>
</protein>
<keyword evidence="17 18" id="KW-0131">Cell cycle</keyword>
<keyword evidence="12 17" id="KW-0573">Peptidoglycan synthesis</keyword>
<keyword evidence="13 17" id="KW-0961">Cell wall biogenesis/degradation</keyword>
<evidence type="ECO:0000256" key="4">
    <source>
        <dbReference type="ARBA" id="ARBA00010416"/>
    </source>
</evidence>
<dbReference type="Pfam" id="PF21799">
    <property type="entry name" value="MurD-like_N"/>
    <property type="match status" value="1"/>
</dbReference>
<dbReference type="InterPro" id="IPR036615">
    <property type="entry name" value="Mur_ligase_C_dom_sf"/>
</dbReference>
<reference evidence="21 22" key="2">
    <citation type="submission" date="2023-06" db="EMBL/GenBank/DDBJ databases">
        <authorList>
            <person name="Zeman M."/>
            <person name="Kubasova T."/>
            <person name="Jahodarova E."/>
            <person name="Nykrynova M."/>
            <person name="Rychlik I."/>
        </authorList>
    </citation>
    <scope>NUCLEOTIDE SEQUENCE [LARGE SCALE GENOMIC DNA]</scope>
    <source>
        <strain evidence="21 22">ET341</strain>
    </source>
</reference>
<dbReference type="PANTHER" id="PTHR43692:SF1">
    <property type="entry name" value="UDP-N-ACETYLMURAMOYLALANINE--D-GLUTAMATE LIGASE"/>
    <property type="match status" value="1"/>
</dbReference>
<dbReference type="Gene3D" id="3.40.50.720">
    <property type="entry name" value="NAD(P)-binding Rossmann-like Domain"/>
    <property type="match status" value="1"/>
</dbReference>
<dbReference type="Gene3D" id="3.90.190.20">
    <property type="entry name" value="Mur ligase, C-terminal domain"/>
    <property type="match status" value="1"/>
</dbReference>
<feature type="domain" description="Mur ligase C-terminal" evidence="19">
    <location>
        <begin position="313"/>
        <end position="422"/>
    </location>
</feature>
<evidence type="ECO:0000256" key="18">
    <source>
        <dbReference type="RuleBase" id="RU003664"/>
    </source>
</evidence>
<evidence type="ECO:0000256" key="17">
    <source>
        <dbReference type="HAMAP-Rule" id="MF_00639"/>
    </source>
</evidence>
<evidence type="ECO:0000256" key="16">
    <source>
        <dbReference type="ARBA" id="ARBA00047632"/>
    </source>
</evidence>
<evidence type="ECO:0000256" key="12">
    <source>
        <dbReference type="ARBA" id="ARBA00022984"/>
    </source>
</evidence>
<dbReference type="InterPro" id="IPR013221">
    <property type="entry name" value="Mur_ligase_cen"/>
</dbReference>
<dbReference type="SUPFAM" id="SSF51984">
    <property type="entry name" value="MurCD N-terminal domain"/>
    <property type="match status" value="1"/>
</dbReference>
<dbReference type="InterPro" id="IPR004101">
    <property type="entry name" value="Mur_ligase_C"/>
</dbReference>
<evidence type="ECO:0000313" key="21">
    <source>
        <dbReference type="EMBL" id="MDM8196623.1"/>
    </source>
</evidence>
<accession>A0ABT7UKF3</accession>
<reference evidence="22" key="1">
    <citation type="submission" date="2023-06" db="EMBL/GenBank/DDBJ databases">
        <title>Identification and characterization of horizontal gene transfer across gut microbiota members of farm animals based on homology search.</title>
        <authorList>
            <person name="Zeman M."/>
            <person name="Kubasova T."/>
            <person name="Jahodarova E."/>
            <person name="Nykrynova M."/>
            <person name="Rychlik I."/>
        </authorList>
    </citation>
    <scope>NUCLEOTIDE SEQUENCE [LARGE SCALE GENOMIC DNA]</scope>
    <source>
        <strain evidence="22">ET341</strain>
    </source>
</reference>
<dbReference type="Pfam" id="PF02875">
    <property type="entry name" value="Mur_ligase_C"/>
    <property type="match status" value="1"/>
</dbReference>
<evidence type="ECO:0000256" key="9">
    <source>
        <dbReference type="ARBA" id="ARBA00022741"/>
    </source>
</evidence>
<proteinExistence type="inferred from homology"/>
<keyword evidence="22" id="KW-1185">Reference proteome</keyword>
<dbReference type="Pfam" id="PF08245">
    <property type="entry name" value="Mur_ligase_M"/>
    <property type="match status" value="1"/>
</dbReference>
<evidence type="ECO:0000256" key="6">
    <source>
        <dbReference type="ARBA" id="ARBA00015655"/>
    </source>
</evidence>
<evidence type="ECO:0000256" key="5">
    <source>
        <dbReference type="ARBA" id="ARBA00012212"/>
    </source>
</evidence>
<organism evidence="21 22">
    <name type="scientific">Massilimicrobiota timonensis</name>
    <dbReference type="NCBI Taxonomy" id="1776392"/>
    <lineage>
        <taxon>Bacteria</taxon>
        <taxon>Bacillati</taxon>
        <taxon>Bacillota</taxon>
        <taxon>Erysipelotrichia</taxon>
        <taxon>Erysipelotrichales</taxon>
        <taxon>Erysipelotrichaceae</taxon>
        <taxon>Massilimicrobiota</taxon>
    </lineage>
</organism>
<feature type="binding site" evidence="17">
    <location>
        <begin position="115"/>
        <end position="121"/>
    </location>
    <ligand>
        <name>ATP</name>
        <dbReference type="ChEBI" id="CHEBI:30616"/>
    </ligand>
</feature>
<dbReference type="EC" id="6.3.2.9" evidence="5 17"/>
<dbReference type="PANTHER" id="PTHR43692">
    <property type="entry name" value="UDP-N-ACETYLMURAMOYLALANINE--D-GLUTAMATE LIGASE"/>
    <property type="match status" value="1"/>
</dbReference>
<dbReference type="SUPFAM" id="SSF53244">
    <property type="entry name" value="MurD-like peptide ligases, peptide-binding domain"/>
    <property type="match status" value="1"/>
</dbReference>
<dbReference type="InterPro" id="IPR005762">
    <property type="entry name" value="MurD"/>
</dbReference>
<keyword evidence="10 17" id="KW-0067">ATP-binding</keyword>
<comment type="catalytic activity">
    <reaction evidence="16 17 18">
        <text>UDP-N-acetyl-alpha-D-muramoyl-L-alanine + D-glutamate + ATP = UDP-N-acetyl-alpha-D-muramoyl-L-alanyl-D-glutamate + ADP + phosphate + H(+)</text>
        <dbReference type="Rhea" id="RHEA:16429"/>
        <dbReference type="ChEBI" id="CHEBI:15378"/>
        <dbReference type="ChEBI" id="CHEBI:29986"/>
        <dbReference type="ChEBI" id="CHEBI:30616"/>
        <dbReference type="ChEBI" id="CHEBI:43474"/>
        <dbReference type="ChEBI" id="CHEBI:83898"/>
        <dbReference type="ChEBI" id="CHEBI:83900"/>
        <dbReference type="ChEBI" id="CHEBI:456216"/>
        <dbReference type="EC" id="6.3.2.9"/>
    </reaction>
</comment>
<dbReference type="SUPFAM" id="SSF53623">
    <property type="entry name" value="MurD-like peptide ligases, catalytic domain"/>
    <property type="match status" value="1"/>
</dbReference>
<evidence type="ECO:0000313" key="22">
    <source>
        <dbReference type="Proteomes" id="UP001529275"/>
    </source>
</evidence>
<evidence type="ECO:0000259" key="20">
    <source>
        <dbReference type="Pfam" id="PF08245"/>
    </source>
</evidence>
<dbReference type="HAMAP" id="MF_00639">
    <property type="entry name" value="MurD"/>
    <property type="match status" value="1"/>
</dbReference>
<dbReference type="RefSeq" id="WP_289528109.1">
    <property type="nucleotide sequence ID" value="NZ_JAUDCK010000043.1"/>
</dbReference>
<name>A0ABT7UKF3_9FIRM</name>
<evidence type="ECO:0000256" key="11">
    <source>
        <dbReference type="ARBA" id="ARBA00022960"/>
    </source>
</evidence>
<evidence type="ECO:0000256" key="7">
    <source>
        <dbReference type="ARBA" id="ARBA00022490"/>
    </source>
</evidence>
<evidence type="ECO:0000256" key="14">
    <source>
        <dbReference type="ARBA" id="ARBA00030398"/>
    </source>
</evidence>
<keyword evidence="7 17" id="KW-0963">Cytoplasm</keyword>
<evidence type="ECO:0000256" key="13">
    <source>
        <dbReference type="ARBA" id="ARBA00023316"/>
    </source>
</evidence>
<keyword evidence="9 17" id="KW-0547">Nucleotide-binding</keyword>
<dbReference type="Gene3D" id="3.40.1190.10">
    <property type="entry name" value="Mur-like, catalytic domain"/>
    <property type="match status" value="1"/>
</dbReference>
<dbReference type="NCBIfam" id="TIGR01087">
    <property type="entry name" value="murD"/>
    <property type="match status" value="1"/>
</dbReference>